<accession>T0QA81</accession>
<organism evidence="2 3">
    <name type="scientific">Saprolegnia diclina (strain VS20)</name>
    <dbReference type="NCBI Taxonomy" id="1156394"/>
    <lineage>
        <taxon>Eukaryota</taxon>
        <taxon>Sar</taxon>
        <taxon>Stramenopiles</taxon>
        <taxon>Oomycota</taxon>
        <taxon>Saprolegniomycetes</taxon>
        <taxon>Saprolegniales</taxon>
        <taxon>Saprolegniaceae</taxon>
        <taxon>Saprolegnia</taxon>
    </lineage>
</organism>
<gene>
    <name evidence="2" type="ORF">SDRG_11980</name>
</gene>
<proteinExistence type="predicted"/>
<feature type="domain" description="Putative auto-transporter adhesin head GIN" evidence="1">
    <location>
        <begin position="173"/>
        <end position="271"/>
    </location>
</feature>
<sequence length="318" mass="32651">MSVLTYTFDATTIHEIDNNLPCHVFVSQAAVETDLRVTATSAGNLPVDALRIVQRDATLCLEWASPITDTMTLLIEICASADALKCTKFVNNGPGSVYVDHWPLGPLAADLTLIQNGSGRVCVRTAHASVATLRAQTNGSGRVQLEAASLVVETIECATRGSGVTQLSVGAVTATSVDCSVAGSGSIHIASPKAFTAASIQCAVSGSGNLSFAGHGTCQRVAIQVAGSGRVRTDAVAAHEAHIEIAGSGAVVVRAMDELEAKVVGSGVVRCVAPVPPMVSGSFTTLETAPSVPDHSCSMFPAREPTQCSGCGNSCRLM</sequence>
<protein>
    <recommendedName>
        <fullName evidence="1">Putative auto-transporter adhesin head GIN domain-containing protein</fullName>
    </recommendedName>
</protein>
<dbReference type="GeneID" id="19952707"/>
<keyword evidence="3" id="KW-1185">Reference proteome</keyword>
<reference evidence="2 3" key="1">
    <citation type="submission" date="2012-04" db="EMBL/GenBank/DDBJ databases">
        <title>The Genome Sequence of Saprolegnia declina VS20.</title>
        <authorList>
            <consortium name="The Broad Institute Genome Sequencing Platform"/>
            <person name="Russ C."/>
            <person name="Nusbaum C."/>
            <person name="Tyler B."/>
            <person name="van West P."/>
            <person name="Dieguez-Uribeondo J."/>
            <person name="de Bruijn I."/>
            <person name="Tripathy S."/>
            <person name="Jiang R."/>
            <person name="Young S.K."/>
            <person name="Zeng Q."/>
            <person name="Gargeya S."/>
            <person name="Fitzgerald M."/>
            <person name="Haas B."/>
            <person name="Abouelleil A."/>
            <person name="Alvarado L."/>
            <person name="Arachchi H.M."/>
            <person name="Berlin A."/>
            <person name="Chapman S.B."/>
            <person name="Goldberg J."/>
            <person name="Griggs A."/>
            <person name="Gujja S."/>
            <person name="Hansen M."/>
            <person name="Howarth C."/>
            <person name="Imamovic A."/>
            <person name="Larimer J."/>
            <person name="McCowen C."/>
            <person name="Montmayeur A."/>
            <person name="Murphy C."/>
            <person name="Neiman D."/>
            <person name="Pearson M."/>
            <person name="Priest M."/>
            <person name="Roberts A."/>
            <person name="Saif S."/>
            <person name="Shea T."/>
            <person name="Sisk P."/>
            <person name="Sykes S."/>
            <person name="Wortman J."/>
            <person name="Nusbaum C."/>
            <person name="Birren B."/>
        </authorList>
    </citation>
    <scope>NUCLEOTIDE SEQUENCE [LARGE SCALE GENOMIC DNA]</scope>
    <source>
        <strain evidence="2 3">VS20</strain>
    </source>
</reference>
<dbReference type="RefSeq" id="XP_008616258.1">
    <property type="nucleotide sequence ID" value="XM_008618036.1"/>
</dbReference>
<dbReference type="EMBL" id="JH767176">
    <property type="protein sequence ID" value="EQC30405.1"/>
    <property type="molecule type" value="Genomic_DNA"/>
</dbReference>
<dbReference type="Gene3D" id="2.160.20.120">
    <property type="match status" value="1"/>
</dbReference>
<evidence type="ECO:0000313" key="3">
    <source>
        <dbReference type="Proteomes" id="UP000030762"/>
    </source>
</evidence>
<dbReference type="VEuPathDB" id="FungiDB:SDRG_11980"/>
<dbReference type="OrthoDB" id="74343at2759"/>
<dbReference type="InParanoid" id="T0QA81"/>
<dbReference type="PANTHER" id="PTHR39200:SF1">
    <property type="entry name" value="AUTO-TRANSPORTER ADHESIN HEAD GIN DOMAIN-CONTAINING PROTEIN-RELATED"/>
    <property type="match status" value="1"/>
</dbReference>
<evidence type="ECO:0000259" key="1">
    <source>
        <dbReference type="Pfam" id="PF10988"/>
    </source>
</evidence>
<name>T0QA81_SAPDV</name>
<dbReference type="Proteomes" id="UP000030762">
    <property type="component" value="Unassembled WGS sequence"/>
</dbReference>
<dbReference type="Pfam" id="PF10988">
    <property type="entry name" value="DUF2807"/>
    <property type="match status" value="1"/>
</dbReference>
<dbReference type="AlphaFoldDB" id="T0QA81"/>
<evidence type="ECO:0000313" key="2">
    <source>
        <dbReference type="EMBL" id="EQC30405.1"/>
    </source>
</evidence>
<dbReference type="PANTHER" id="PTHR39200">
    <property type="entry name" value="HYPOTHETICAL EXPORTED PROTEIN"/>
    <property type="match status" value="1"/>
</dbReference>
<dbReference type="InterPro" id="IPR021255">
    <property type="entry name" value="DUF2807"/>
</dbReference>